<organism evidence="2 3">
    <name type="scientific">Candidatus Zambryskibacteria bacterium RIFCSPLOWO2_12_FULL_39_16</name>
    <dbReference type="NCBI Taxonomy" id="1802775"/>
    <lineage>
        <taxon>Bacteria</taxon>
        <taxon>Candidatus Zambryskiibacteriota</taxon>
    </lineage>
</organism>
<dbReference type="Proteomes" id="UP000177276">
    <property type="component" value="Unassembled WGS sequence"/>
</dbReference>
<evidence type="ECO:0000313" key="3">
    <source>
        <dbReference type="Proteomes" id="UP000177276"/>
    </source>
</evidence>
<sequence>MRKIGRVSGIFIGSTILVFFISSFVFSSEISYNNDYFLSQPETVKKKEVKHLKTPEPLKGVYMTQCVAGTPSFRDKVVKLIDETEINSVVIDVKDYSGTVSFVTGNKNIDSLASLSVGGGCKVSDMEEFVESLHNKNIYVIGRVTVFQDPVYVKAHPELAVKRKSDGGIWKDKKGISYIDVGGESFWNYITAIATSSYAVGFDEINFDYIRYPSDGDMEDIYFSQTGTTTKREMLKHFFEYVDKNLSDTGIVTSADLFGMTTTNTDDLGIGQVLEYALMNFDYVSPMVYPSHYPPAFNGWPDPNKVPYEIVKFSMDAAVARNKFLYSEIATSTIIIDEQVVSSTPDIGLMKRINPLQLRPWLQDNDYPVHYTAEMVRKQIQATYDAGLSSWMLWDPGNTYTKEALLVE</sequence>
<proteinExistence type="predicted"/>
<evidence type="ECO:0000259" key="1">
    <source>
        <dbReference type="Pfam" id="PF13200"/>
    </source>
</evidence>
<protein>
    <recommendedName>
        <fullName evidence="1">DUF4015 domain-containing protein</fullName>
    </recommendedName>
</protein>
<reference evidence="2 3" key="1">
    <citation type="journal article" date="2016" name="Nat. Commun.">
        <title>Thousands of microbial genomes shed light on interconnected biogeochemical processes in an aquifer system.</title>
        <authorList>
            <person name="Anantharaman K."/>
            <person name="Brown C.T."/>
            <person name="Hug L.A."/>
            <person name="Sharon I."/>
            <person name="Castelle C.J."/>
            <person name="Probst A.J."/>
            <person name="Thomas B.C."/>
            <person name="Singh A."/>
            <person name="Wilkins M.J."/>
            <person name="Karaoz U."/>
            <person name="Brodie E.L."/>
            <person name="Williams K.H."/>
            <person name="Hubbard S.S."/>
            <person name="Banfield J.F."/>
        </authorList>
    </citation>
    <scope>NUCLEOTIDE SEQUENCE [LARGE SCALE GENOMIC DNA]</scope>
</reference>
<gene>
    <name evidence="2" type="ORF">A3G46_01405</name>
</gene>
<feature type="domain" description="DUF4015" evidence="1">
    <location>
        <begin position="60"/>
        <end position="400"/>
    </location>
</feature>
<accession>A0A1G2UQT2</accession>
<name>A0A1G2UQT2_9BACT</name>
<dbReference type="Pfam" id="PF13200">
    <property type="entry name" value="DUF4015"/>
    <property type="match status" value="1"/>
</dbReference>
<evidence type="ECO:0000313" key="2">
    <source>
        <dbReference type="EMBL" id="OHB11751.1"/>
    </source>
</evidence>
<dbReference type="InterPro" id="IPR025275">
    <property type="entry name" value="DUF4015"/>
</dbReference>
<comment type="caution">
    <text evidence="2">The sequence shown here is derived from an EMBL/GenBank/DDBJ whole genome shotgun (WGS) entry which is preliminary data.</text>
</comment>
<dbReference type="InterPro" id="IPR017853">
    <property type="entry name" value="GH"/>
</dbReference>
<dbReference type="AlphaFoldDB" id="A0A1G2UQT2"/>
<dbReference type="EMBL" id="MHWS01000022">
    <property type="protein sequence ID" value="OHB11751.1"/>
    <property type="molecule type" value="Genomic_DNA"/>
</dbReference>
<dbReference type="SUPFAM" id="SSF51445">
    <property type="entry name" value="(Trans)glycosidases"/>
    <property type="match status" value="1"/>
</dbReference>